<name>A0AAE3JHN8_9SPIR</name>
<reference evidence="8" key="1">
    <citation type="submission" date="2021-08" db="EMBL/GenBank/DDBJ databases">
        <title>Comparative analyses of Brucepasteria parasyntrophica and Teretinema zuelzerae.</title>
        <authorList>
            <person name="Song Y."/>
            <person name="Brune A."/>
        </authorList>
    </citation>
    <scope>NUCLEOTIDE SEQUENCE</scope>
    <source>
        <strain evidence="8">DSM 1903</strain>
    </source>
</reference>
<dbReference type="InterPro" id="IPR000888">
    <property type="entry name" value="RmlC-like"/>
</dbReference>
<dbReference type="CDD" id="cd00438">
    <property type="entry name" value="cupin_RmlC"/>
    <property type="match status" value="1"/>
</dbReference>
<keyword evidence="9" id="KW-1185">Reference proteome</keyword>
<organism evidence="8 9">
    <name type="scientific">Teretinema zuelzerae</name>
    <dbReference type="NCBI Taxonomy" id="156"/>
    <lineage>
        <taxon>Bacteria</taxon>
        <taxon>Pseudomonadati</taxon>
        <taxon>Spirochaetota</taxon>
        <taxon>Spirochaetia</taxon>
        <taxon>Spirochaetales</taxon>
        <taxon>Treponemataceae</taxon>
        <taxon>Teretinema</taxon>
    </lineage>
</organism>
<comment type="similarity">
    <text evidence="7">Belongs to the dTDP-4-dehydrorhamnose 3,5-epimerase family.</text>
</comment>
<dbReference type="GO" id="GO:0008830">
    <property type="term" value="F:dTDP-4-dehydrorhamnose 3,5-epimerase activity"/>
    <property type="evidence" value="ECO:0007669"/>
    <property type="project" value="UniProtKB-UniRule"/>
</dbReference>
<dbReference type="GO" id="GO:0005829">
    <property type="term" value="C:cytosol"/>
    <property type="evidence" value="ECO:0007669"/>
    <property type="project" value="TreeGrafter"/>
</dbReference>
<feature type="site" description="Participates in a stacking interaction with the thymidine ring of dTDP-4-oxo-6-deoxyglucose" evidence="6">
    <location>
        <position position="138"/>
    </location>
</feature>
<evidence type="ECO:0000256" key="4">
    <source>
        <dbReference type="ARBA" id="ARBA00019595"/>
    </source>
</evidence>
<evidence type="ECO:0000256" key="3">
    <source>
        <dbReference type="ARBA" id="ARBA00012098"/>
    </source>
</evidence>
<feature type="active site" description="Proton donor" evidence="5">
    <location>
        <position position="132"/>
    </location>
</feature>
<comment type="caution">
    <text evidence="8">The sequence shown here is derived from an EMBL/GenBank/DDBJ whole genome shotgun (WGS) entry which is preliminary data.</text>
</comment>
<dbReference type="AlphaFoldDB" id="A0AAE3JHN8"/>
<protein>
    <recommendedName>
        <fullName evidence="4 7">dTDP-4-dehydrorhamnose 3,5-epimerase</fullName>
        <ecNumber evidence="3 7">5.1.3.13</ecNumber>
    </recommendedName>
    <alternativeName>
        <fullName evidence="7">Thymidine diphospho-4-keto-rhamnose 3,5-epimerase</fullName>
    </alternativeName>
</protein>
<sequence length="186" mass="20983">MPFTITPCPIEGLFEIVPKVFGDHRGYFFESWSERDFAQAGLSMRFVQDNQSKSVRGVLRGLHFQKKYPQGKLVRCIDGEVFDVAVDIRPGSPTFGRWHGVLLTPERQNQFYIPEGFAHGFLVLSETAVFAYKCTEFYHPEDEGGLMWNDPAIGIEWPDLGMPPSLSDKDTKHASIEALRAELGGN</sequence>
<evidence type="ECO:0000256" key="2">
    <source>
        <dbReference type="ARBA" id="ARBA00001997"/>
    </source>
</evidence>
<dbReference type="NCBIfam" id="TIGR01221">
    <property type="entry name" value="rmlC"/>
    <property type="match status" value="1"/>
</dbReference>
<evidence type="ECO:0000256" key="6">
    <source>
        <dbReference type="PIRSR" id="PIRSR600888-3"/>
    </source>
</evidence>
<dbReference type="InterPro" id="IPR011051">
    <property type="entry name" value="RmlC_Cupin_sf"/>
</dbReference>
<dbReference type="EC" id="5.1.3.13" evidence="3 7"/>
<dbReference type="SUPFAM" id="SSF51182">
    <property type="entry name" value="RmlC-like cupins"/>
    <property type="match status" value="1"/>
</dbReference>
<dbReference type="GO" id="GO:0019305">
    <property type="term" value="P:dTDP-rhamnose biosynthetic process"/>
    <property type="evidence" value="ECO:0007669"/>
    <property type="project" value="UniProtKB-UniRule"/>
</dbReference>
<keyword evidence="7 8" id="KW-0413">Isomerase</keyword>
<dbReference type="InterPro" id="IPR014710">
    <property type="entry name" value="RmlC-like_jellyroll"/>
</dbReference>
<evidence type="ECO:0000313" key="9">
    <source>
        <dbReference type="Proteomes" id="UP001198163"/>
    </source>
</evidence>
<comment type="function">
    <text evidence="2 7">Catalyzes the epimerization of the C3' and C5'positions of dTDP-6-deoxy-D-xylo-4-hexulose, forming dTDP-6-deoxy-L-lyxo-4-hexulose.</text>
</comment>
<comment type="catalytic activity">
    <reaction evidence="1 7">
        <text>dTDP-4-dehydro-6-deoxy-alpha-D-glucose = dTDP-4-dehydro-beta-L-rhamnose</text>
        <dbReference type="Rhea" id="RHEA:16969"/>
        <dbReference type="ChEBI" id="CHEBI:57649"/>
        <dbReference type="ChEBI" id="CHEBI:62830"/>
        <dbReference type="EC" id="5.1.3.13"/>
    </reaction>
</comment>
<dbReference type="Pfam" id="PF00908">
    <property type="entry name" value="dTDP_sugar_isom"/>
    <property type="match status" value="1"/>
</dbReference>
<evidence type="ECO:0000256" key="1">
    <source>
        <dbReference type="ARBA" id="ARBA00001298"/>
    </source>
</evidence>
<evidence type="ECO:0000256" key="7">
    <source>
        <dbReference type="RuleBase" id="RU364069"/>
    </source>
</evidence>
<dbReference type="EMBL" id="JAINWA010000001">
    <property type="protein sequence ID" value="MCD1653188.1"/>
    <property type="molecule type" value="Genomic_DNA"/>
</dbReference>
<accession>A0AAE3JHN8</accession>
<proteinExistence type="inferred from homology"/>
<dbReference type="PANTHER" id="PTHR21047">
    <property type="entry name" value="DTDP-6-DEOXY-D-GLUCOSE-3,5 EPIMERASE"/>
    <property type="match status" value="1"/>
</dbReference>
<dbReference type="PANTHER" id="PTHR21047:SF2">
    <property type="entry name" value="THYMIDINE DIPHOSPHO-4-KETO-RHAMNOSE 3,5-EPIMERASE"/>
    <property type="match status" value="1"/>
</dbReference>
<gene>
    <name evidence="8" type="primary">rfbC</name>
    <name evidence="8" type="ORF">K7J14_00495</name>
</gene>
<feature type="active site" description="Proton acceptor" evidence="5">
    <location>
        <position position="63"/>
    </location>
</feature>
<evidence type="ECO:0000313" key="8">
    <source>
        <dbReference type="EMBL" id="MCD1653188.1"/>
    </source>
</evidence>
<comment type="pathway">
    <text evidence="7">Carbohydrate biosynthesis; dTDP-L-rhamnose biosynthesis.</text>
</comment>
<comment type="subunit">
    <text evidence="7">Homodimer.</text>
</comment>
<dbReference type="RefSeq" id="WP_230754732.1">
    <property type="nucleotide sequence ID" value="NZ_JAINWA010000001.1"/>
</dbReference>
<dbReference type="Gene3D" id="2.60.120.10">
    <property type="entry name" value="Jelly Rolls"/>
    <property type="match status" value="1"/>
</dbReference>
<evidence type="ECO:0000256" key="5">
    <source>
        <dbReference type="PIRSR" id="PIRSR600888-1"/>
    </source>
</evidence>
<dbReference type="Proteomes" id="UP001198163">
    <property type="component" value="Unassembled WGS sequence"/>
</dbReference>
<dbReference type="GO" id="GO:0000271">
    <property type="term" value="P:polysaccharide biosynthetic process"/>
    <property type="evidence" value="ECO:0007669"/>
    <property type="project" value="TreeGrafter"/>
</dbReference>